<dbReference type="Gene3D" id="2.130.10.10">
    <property type="entry name" value="YVTN repeat-like/Quinoprotein amine dehydrogenase"/>
    <property type="match status" value="1"/>
</dbReference>
<evidence type="ECO:0000256" key="7">
    <source>
        <dbReference type="ARBA" id="ARBA00062438"/>
    </source>
</evidence>
<dbReference type="Pfam" id="PF02141">
    <property type="entry name" value="DENN"/>
    <property type="match status" value="1"/>
</dbReference>
<keyword evidence="3" id="KW-0597">Phosphoprotein</keyword>
<dbReference type="FunFam" id="3.40.50.11500:FF:000008">
    <property type="entry name" value="DENN domain containing 3"/>
    <property type="match status" value="1"/>
</dbReference>
<dbReference type="InterPro" id="IPR005113">
    <property type="entry name" value="uDENN_dom"/>
</dbReference>
<dbReference type="Gene3D" id="3.30.450.200">
    <property type="match status" value="1"/>
</dbReference>
<dbReference type="InterPro" id="IPR057977">
    <property type="entry name" value="TPR_DENND3"/>
</dbReference>
<dbReference type="PROSITE" id="PS50211">
    <property type="entry name" value="DENN"/>
    <property type="match status" value="1"/>
</dbReference>
<dbReference type="InterPro" id="IPR043153">
    <property type="entry name" value="DENN_C"/>
</dbReference>
<dbReference type="InterPro" id="IPR015943">
    <property type="entry name" value="WD40/YVTN_repeat-like_dom_sf"/>
</dbReference>
<gene>
    <name evidence="10" type="ORF">ABG768_008849</name>
</gene>
<dbReference type="EMBL" id="JAWDJR010000016">
    <property type="protein sequence ID" value="KAK9961029.1"/>
    <property type="molecule type" value="Genomic_DNA"/>
</dbReference>
<evidence type="ECO:0000313" key="11">
    <source>
        <dbReference type="Proteomes" id="UP001479290"/>
    </source>
</evidence>
<dbReference type="SMART" id="SM00801">
    <property type="entry name" value="dDENN"/>
    <property type="match status" value="1"/>
</dbReference>
<dbReference type="Pfam" id="PF03456">
    <property type="entry name" value="uDENN"/>
    <property type="match status" value="1"/>
</dbReference>
<evidence type="ECO:0000313" key="10">
    <source>
        <dbReference type="EMBL" id="KAK9961029.1"/>
    </source>
</evidence>
<evidence type="ECO:0000256" key="3">
    <source>
        <dbReference type="ARBA" id="ARBA00022553"/>
    </source>
</evidence>
<dbReference type="Pfam" id="PF25570">
    <property type="entry name" value="TPR_DENND3"/>
    <property type="match status" value="1"/>
</dbReference>
<dbReference type="Pfam" id="PF00400">
    <property type="entry name" value="WD40"/>
    <property type="match status" value="2"/>
</dbReference>
<dbReference type="Proteomes" id="UP001479290">
    <property type="component" value="Unassembled WGS sequence"/>
</dbReference>
<comment type="subcellular location">
    <subcellularLocation>
        <location evidence="1">Cytoplasm</location>
    </subcellularLocation>
</comment>
<evidence type="ECO:0000256" key="2">
    <source>
        <dbReference type="ARBA" id="ARBA00022490"/>
    </source>
</evidence>
<sequence>MADGLPSGLLEACVIVGLSHDKLKELSQSLLQVNESPLPQFDPEVIQVCAPPFVFNVSEPAVGNFSQTQLRCSFIKKKTDRPVINTGNPKDKIIEDGSVPKDLDLVALPHLCFPGGLQVTREQKVEQFHFLVFTDVFGNQSYGVVLQYYRSIQEGMLYLNGQLYTAYAICVISKHPYYNTLKDCLSSLLGQLKICQMTNMEEQVKEFSAKLALVPVPPPGQLHVMFTLQPLTIDLPSKEDKNHPVIDLDLHLPFLCFNSRELLQIIASILTEQRIVFFSSDWSKLTLIAECFMLYIRPLRWQHPLVPILSRQMLDFIMAPTAFLMGCHISHYEEVAMEADDLILINIDEGTVSCSRCHYINVPDTPQAAAQSFKSRRKGLQLHYDLEVVHQSICGDLNELRMQRRLWQHRLNLEIQNISLELIVNMFRDVRDYLSYEHRVFNTDEFLKTREPEDQPFYKKVVETQVFHSFLKERLNGKMDTFTRMERSIRTDDQKLKRSVDYSRRPTTKVMLLRGDSSENGLTKRLSTSLANLDDVKRLSVLRQMPPTKIIPKMSLITPARPVKIFQLPDLPTPFTYPNVCHYFGDLILQLKKAISATPPDDSSLLARYFYLRGLINMLNSEHLDALSDFQNLYKTDIEIFPGELVKTLVDSLHIEERVQALKRSELKRLICQVKNNEKSEYMESDDHVKKFQLPKTPMQPEEFVKYTQESGIVRDVATTQRLFEALTVDGQKQIDPEKFRAFYTFWKETEAVAQEVLLPADVLECLDNNECVYKLSSSVKTSYGVGKIAMTQKRLFLLTTGKPGYVEITKFRDIEEVKISIAPFLLLKVQSLKIKNSLRKEIFEANLKSESELWSLMIKEMWAGRMMADNHKDPQYVQQALTNVLLMDAVVGCLQTQKAVYAASKLAYYEKLRQEVPMIIPRPTAETLKHKINPSQNMTNPQSVDVLLYTPGQLTFCDSDVDRNPKLWCALSCGKVVVFDAVSWSLKQNCIHLGNSRLNCMMGLGQEQVWIGSQDSVIYIINTHSMLCHKQLTEHHREVTDFALENLSAENRLSQAQVYSCSADGTVIVWDVPSLKVKRQFHLPCDRLQSIQVHNDALWCGARDCVMKLTLNGAVLHKISLPDHMKTTASAFSRVTLLMERRQIWTSFTESAELCIWDSSDPVKPPKRVTLPNCSEVTCMIRVKKQVWIGCSGGSGLSKVVGKIFVLDSESLEVEKELEAHEDIVQTLFSAEDRYILSGSAKLDGKIAIWRVD</sequence>
<comment type="caution">
    <text evidence="10">The sequence shown here is derived from an EMBL/GenBank/DDBJ whole genome shotgun (WGS) entry which is preliminary data.</text>
</comment>
<feature type="domain" description="UDENN" evidence="9">
    <location>
        <begin position="58"/>
        <end position="481"/>
    </location>
</feature>
<dbReference type="InterPro" id="IPR051696">
    <property type="entry name" value="DENN_Domain_GEFs"/>
</dbReference>
<organism evidence="10 11">
    <name type="scientific">Culter alburnus</name>
    <name type="common">Topmouth culter</name>
    <dbReference type="NCBI Taxonomy" id="194366"/>
    <lineage>
        <taxon>Eukaryota</taxon>
        <taxon>Metazoa</taxon>
        <taxon>Chordata</taxon>
        <taxon>Craniata</taxon>
        <taxon>Vertebrata</taxon>
        <taxon>Euteleostomi</taxon>
        <taxon>Actinopterygii</taxon>
        <taxon>Neopterygii</taxon>
        <taxon>Teleostei</taxon>
        <taxon>Ostariophysi</taxon>
        <taxon>Cypriniformes</taxon>
        <taxon>Xenocyprididae</taxon>
        <taxon>Xenocypridinae</taxon>
        <taxon>Culter</taxon>
    </lineage>
</organism>
<dbReference type="Gene3D" id="3.40.50.11500">
    <property type="match status" value="1"/>
</dbReference>
<dbReference type="InterPro" id="IPR001194">
    <property type="entry name" value="cDENN_dom"/>
</dbReference>
<dbReference type="SMART" id="SM00799">
    <property type="entry name" value="DENN"/>
    <property type="match status" value="1"/>
</dbReference>
<keyword evidence="6" id="KW-0677">Repeat</keyword>
<name>A0AAW1ZHV4_CULAL</name>
<dbReference type="InterPro" id="IPR037516">
    <property type="entry name" value="Tripartite_DENN"/>
</dbReference>
<dbReference type="PANTHER" id="PTHR12296">
    <property type="entry name" value="DENN DOMAIN-CONTAINING PROTEIN 4"/>
    <property type="match status" value="1"/>
</dbReference>
<dbReference type="Gene3D" id="6.10.140.1000">
    <property type="match status" value="1"/>
</dbReference>
<proteinExistence type="predicted"/>
<protein>
    <recommendedName>
        <fullName evidence="8">DENN domain-containing protein 3</fullName>
    </recommendedName>
</protein>
<keyword evidence="2" id="KW-0963">Cytoplasm</keyword>
<evidence type="ECO:0000256" key="6">
    <source>
        <dbReference type="ARBA" id="ARBA00022737"/>
    </source>
</evidence>
<reference evidence="10 11" key="1">
    <citation type="submission" date="2024-05" db="EMBL/GenBank/DDBJ databases">
        <title>A high-quality chromosomal-level genome assembly of Topmouth culter (Culter alburnus).</title>
        <authorList>
            <person name="Zhao H."/>
        </authorList>
    </citation>
    <scope>NUCLEOTIDE SEQUENCE [LARGE SCALE GENOMIC DNA]</scope>
    <source>
        <strain evidence="10">CATC2023</strain>
        <tissue evidence="10">Muscle</tissue>
    </source>
</reference>
<accession>A0AAW1ZHV4</accession>
<dbReference type="SUPFAM" id="SSF50998">
    <property type="entry name" value="Quinoprotein alcohol dehydrogenase-like"/>
    <property type="match status" value="1"/>
</dbReference>
<dbReference type="InterPro" id="IPR001680">
    <property type="entry name" value="WD40_rpt"/>
</dbReference>
<dbReference type="GO" id="GO:0031410">
    <property type="term" value="C:cytoplasmic vesicle"/>
    <property type="evidence" value="ECO:0007669"/>
    <property type="project" value="TreeGrafter"/>
</dbReference>
<evidence type="ECO:0000259" key="9">
    <source>
        <dbReference type="PROSITE" id="PS50211"/>
    </source>
</evidence>
<keyword evidence="4" id="KW-0853">WD repeat</keyword>
<dbReference type="PANTHER" id="PTHR12296:SF21">
    <property type="entry name" value="DENN DOMAIN-CONTAINING PROTEIN 3"/>
    <property type="match status" value="1"/>
</dbReference>
<keyword evidence="5" id="KW-0344">Guanine-nucleotide releasing factor</keyword>
<dbReference type="InterPro" id="IPR005112">
    <property type="entry name" value="dDENN_dom"/>
</dbReference>
<comment type="subunit">
    <text evidence="7">Forms oligomers. Interacts with 6 of the 7 known isoforms of 14-3-3 proteins.</text>
</comment>
<dbReference type="InterPro" id="IPR011047">
    <property type="entry name" value="Quinoprotein_ADH-like_sf"/>
</dbReference>
<evidence type="ECO:0000256" key="8">
    <source>
        <dbReference type="ARBA" id="ARBA00074528"/>
    </source>
</evidence>
<evidence type="ECO:0000256" key="4">
    <source>
        <dbReference type="ARBA" id="ARBA00022574"/>
    </source>
</evidence>
<dbReference type="Pfam" id="PF03455">
    <property type="entry name" value="dDENN"/>
    <property type="match status" value="1"/>
</dbReference>
<evidence type="ECO:0000256" key="1">
    <source>
        <dbReference type="ARBA" id="ARBA00004496"/>
    </source>
</evidence>
<dbReference type="SMART" id="SM00320">
    <property type="entry name" value="WD40"/>
    <property type="match status" value="2"/>
</dbReference>
<keyword evidence="11" id="KW-1185">Reference proteome</keyword>
<dbReference type="GO" id="GO:0005085">
    <property type="term" value="F:guanyl-nucleotide exchange factor activity"/>
    <property type="evidence" value="ECO:0007669"/>
    <property type="project" value="UniProtKB-KW"/>
</dbReference>
<dbReference type="AlphaFoldDB" id="A0AAW1ZHV4"/>
<dbReference type="SMART" id="SM00800">
    <property type="entry name" value="uDENN"/>
    <property type="match status" value="1"/>
</dbReference>
<evidence type="ECO:0000256" key="5">
    <source>
        <dbReference type="ARBA" id="ARBA00022658"/>
    </source>
</evidence>
<dbReference type="GO" id="GO:0032483">
    <property type="term" value="P:regulation of Rab protein signal transduction"/>
    <property type="evidence" value="ECO:0007669"/>
    <property type="project" value="TreeGrafter"/>
</dbReference>